<dbReference type="InterPro" id="IPR033878">
    <property type="entry name" value="NfsB-like"/>
</dbReference>
<dbReference type="Gene3D" id="3.40.109.10">
    <property type="entry name" value="NADH Oxidase"/>
    <property type="match status" value="1"/>
</dbReference>
<accession>A0A6B3QYK5</accession>
<dbReference type="Proteomes" id="UP000478505">
    <property type="component" value="Unassembled WGS sequence"/>
</dbReference>
<protein>
    <submittedName>
        <fullName evidence="5">NAD(P)H-dependent oxidoreductase</fullName>
    </submittedName>
</protein>
<dbReference type="SUPFAM" id="SSF55469">
    <property type="entry name" value="FMN-dependent nitroreductase-like"/>
    <property type="match status" value="1"/>
</dbReference>
<organism evidence="5 6">
    <name type="scientific">Psychroflexus aurantiacus</name>
    <dbReference type="NCBI Taxonomy" id="2709310"/>
    <lineage>
        <taxon>Bacteria</taxon>
        <taxon>Pseudomonadati</taxon>
        <taxon>Bacteroidota</taxon>
        <taxon>Flavobacteriia</taxon>
        <taxon>Flavobacteriales</taxon>
        <taxon>Flavobacteriaceae</taxon>
        <taxon>Psychroflexus</taxon>
    </lineage>
</organism>
<feature type="domain" description="Nitroreductase" evidence="4">
    <location>
        <begin position="6"/>
        <end position="183"/>
    </location>
</feature>
<evidence type="ECO:0000313" key="5">
    <source>
        <dbReference type="EMBL" id="NEV93353.1"/>
    </source>
</evidence>
<dbReference type="CDD" id="cd02149">
    <property type="entry name" value="NfsB-like"/>
    <property type="match status" value="1"/>
</dbReference>
<keyword evidence="6" id="KW-1185">Reference proteome</keyword>
<reference evidence="5 6" key="1">
    <citation type="submission" date="2020-02" db="EMBL/GenBank/DDBJ databases">
        <title>Flavobacteriaceae Psychroflexus bacterium YR1-1, complete genome.</title>
        <authorList>
            <person name="Li Y."/>
            <person name="Wu S."/>
        </authorList>
    </citation>
    <scope>NUCLEOTIDE SEQUENCE [LARGE SCALE GENOMIC DNA]</scope>
    <source>
        <strain evidence="5 6">YR1-1</strain>
    </source>
</reference>
<comment type="caution">
    <text evidence="5">The sequence shown here is derived from an EMBL/GenBank/DDBJ whole genome shotgun (WGS) entry which is preliminary data.</text>
</comment>
<evidence type="ECO:0000313" key="6">
    <source>
        <dbReference type="Proteomes" id="UP000478505"/>
    </source>
</evidence>
<dbReference type="Pfam" id="PF00881">
    <property type="entry name" value="Nitroreductase"/>
    <property type="match status" value="1"/>
</dbReference>
<evidence type="ECO:0000259" key="4">
    <source>
        <dbReference type="Pfam" id="PF00881"/>
    </source>
</evidence>
<dbReference type="InterPro" id="IPR000415">
    <property type="entry name" value="Nitroreductase-like"/>
</dbReference>
<dbReference type="AlphaFoldDB" id="A0A6B3QYK5"/>
<dbReference type="InterPro" id="IPR029479">
    <property type="entry name" value="Nitroreductase"/>
</dbReference>
<comment type="similarity">
    <text evidence="1">Belongs to the nitroreductase family.</text>
</comment>
<gene>
    <name evidence="5" type="ORF">G3567_04210</name>
</gene>
<evidence type="ECO:0000256" key="3">
    <source>
        <dbReference type="ARBA" id="ARBA00023002"/>
    </source>
</evidence>
<evidence type="ECO:0000256" key="1">
    <source>
        <dbReference type="ARBA" id="ARBA00007118"/>
    </source>
</evidence>
<sequence length="207" mass="24052">MIDALEWRYATKKFDDSRTVDSSRIELLKKAFNLTPTSYGLQPLRLVIIKNQELKDRLFEHSYDQIQVKTASHVLVICIENTVDEHFINHNFELQKEIRNAKDEIINPFREFLIKDFGKKSDGNIKEWAINQAYLALGNMLTTCAAEKIDACPMEGFEKEAYDDILNLKEKGISSALVLPIGYRAKDDKFADFKKVRRPQEETIIEY</sequence>
<dbReference type="RefSeq" id="WP_164004308.1">
    <property type="nucleotide sequence ID" value="NZ_JAAIKD010000002.1"/>
</dbReference>
<proteinExistence type="inferred from homology"/>
<name>A0A6B3QYK5_9FLAO</name>
<dbReference type="EMBL" id="JAAIKD010000002">
    <property type="protein sequence ID" value="NEV93353.1"/>
    <property type="molecule type" value="Genomic_DNA"/>
</dbReference>
<keyword evidence="3" id="KW-0560">Oxidoreductase</keyword>
<evidence type="ECO:0000256" key="2">
    <source>
        <dbReference type="ARBA" id="ARBA00022857"/>
    </source>
</evidence>
<keyword evidence="2" id="KW-0521">NADP</keyword>
<dbReference type="GO" id="GO:0016491">
    <property type="term" value="F:oxidoreductase activity"/>
    <property type="evidence" value="ECO:0007669"/>
    <property type="project" value="UniProtKB-KW"/>
</dbReference>